<dbReference type="RefSeq" id="XP_060407346.1">
    <property type="nucleotide sequence ID" value="XM_060559384.1"/>
</dbReference>
<comment type="caution">
    <text evidence="2">The sequence shown here is derived from an EMBL/GenBank/DDBJ whole genome shotgun (WGS) entry which is preliminary data.</text>
</comment>
<dbReference type="Proteomes" id="UP001230504">
    <property type="component" value="Unassembled WGS sequence"/>
</dbReference>
<proteinExistence type="predicted"/>
<reference evidence="2" key="1">
    <citation type="submission" date="2021-06" db="EMBL/GenBank/DDBJ databases">
        <title>Comparative genomics, transcriptomics and evolutionary studies reveal genomic signatures of adaptation to plant cell wall in hemibiotrophic fungi.</title>
        <authorList>
            <consortium name="DOE Joint Genome Institute"/>
            <person name="Baroncelli R."/>
            <person name="Diaz J.F."/>
            <person name="Benocci T."/>
            <person name="Peng M."/>
            <person name="Battaglia E."/>
            <person name="Haridas S."/>
            <person name="Andreopoulos W."/>
            <person name="Labutti K."/>
            <person name="Pangilinan J."/>
            <person name="Floch G.L."/>
            <person name="Makela M.R."/>
            <person name="Henrissat B."/>
            <person name="Grigoriev I.V."/>
            <person name="Crouch J.A."/>
            <person name="De Vries R.P."/>
            <person name="Sukno S.A."/>
            <person name="Thon M.R."/>
        </authorList>
    </citation>
    <scope>NUCLEOTIDE SEQUENCE</scope>
    <source>
        <strain evidence="2">CBS 125086</strain>
    </source>
</reference>
<name>A0AAD8PJR4_9PEZI</name>
<keyword evidence="3" id="KW-1185">Reference proteome</keyword>
<dbReference type="AlphaFoldDB" id="A0AAD8PJR4"/>
<accession>A0AAD8PJR4</accession>
<dbReference type="GeneID" id="85443624"/>
<feature type="region of interest" description="Disordered" evidence="1">
    <location>
        <begin position="35"/>
        <end position="57"/>
    </location>
</feature>
<gene>
    <name evidence="2" type="ORF">LY79DRAFT_572627</name>
</gene>
<evidence type="ECO:0000256" key="1">
    <source>
        <dbReference type="SAM" id="MobiDB-lite"/>
    </source>
</evidence>
<protein>
    <submittedName>
        <fullName evidence="2">Uncharacterized protein</fullName>
    </submittedName>
</protein>
<organism evidence="2 3">
    <name type="scientific">Colletotrichum navitas</name>
    <dbReference type="NCBI Taxonomy" id="681940"/>
    <lineage>
        <taxon>Eukaryota</taxon>
        <taxon>Fungi</taxon>
        <taxon>Dikarya</taxon>
        <taxon>Ascomycota</taxon>
        <taxon>Pezizomycotina</taxon>
        <taxon>Sordariomycetes</taxon>
        <taxon>Hypocreomycetidae</taxon>
        <taxon>Glomerellales</taxon>
        <taxon>Glomerellaceae</taxon>
        <taxon>Colletotrichum</taxon>
        <taxon>Colletotrichum graminicola species complex</taxon>
    </lineage>
</organism>
<evidence type="ECO:0000313" key="2">
    <source>
        <dbReference type="EMBL" id="KAK1566130.1"/>
    </source>
</evidence>
<dbReference type="EMBL" id="JAHLJV010000159">
    <property type="protein sequence ID" value="KAK1566130.1"/>
    <property type="molecule type" value="Genomic_DNA"/>
</dbReference>
<sequence>MCVCLSCLASLTSRSTYVRHTARPICCRLTCPPPSVATQTSQPTTLSQPSQPCRSQTPIPCPVNHSCPPQNGQPS</sequence>
<feature type="compositionally biased region" description="Low complexity" evidence="1">
    <location>
        <begin position="38"/>
        <end position="52"/>
    </location>
</feature>
<evidence type="ECO:0000313" key="3">
    <source>
        <dbReference type="Proteomes" id="UP001230504"/>
    </source>
</evidence>